<proteinExistence type="predicted"/>
<protein>
    <submittedName>
        <fullName evidence="1">Uncharacterized protein</fullName>
    </submittedName>
</protein>
<gene>
    <name evidence="1" type="ORF">Micbo1qcDRAFT_162071</name>
</gene>
<evidence type="ECO:0000313" key="2">
    <source>
        <dbReference type="Proteomes" id="UP000070501"/>
    </source>
</evidence>
<organism evidence="1 2">
    <name type="scientific">Microdochium bolleyi</name>
    <dbReference type="NCBI Taxonomy" id="196109"/>
    <lineage>
        <taxon>Eukaryota</taxon>
        <taxon>Fungi</taxon>
        <taxon>Dikarya</taxon>
        <taxon>Ascomycota</taxon>
        <taxon>Pezizomycotina</taxon>
        <taxon>Sordariomycetes</taxon>
        <taxon>Xylariomycetidae</taxon>
        <taxon>Xylariales</taxon>
        <taxon>Microdochiaceae</taxon>
        <taxon>Microdochium</taxon>
    </lineage>
</organism>
<reference evidence="2" key="1">
    <citation type="submission" date="2016-02" db="EMBL/GenBank/DDBJ databases">
        <title>Draft genome sequence of Microdochium bolleyi, a fungal endophyte of beachgrass.</title>
        <authorList>
            <consortium name="DOE Joint Genome Institute"/>
            <person name="David A.S."/>
            <person name="May G."/>
            <person name="Haridas S."/>
            <person name="Lim J."/>
            <person name="Wang M."/>
            <person name="Labutti K."/>
            <person name="Lipzen A."/>
            <person name="Barry K."/>
            <person name="Grigoriev I.V."/>
        </authorList>
    </citation>
    <scope>NUCLEOTIDE SEQUENCE [LARGE SCALE GENOMIC DNA]</scope>
    <source>
        <strain evidence="2">J235TASD1</strain>
    </source>
</reference>
<dbReference type="EMBL" id="KQ964249">
    <property type="protein sequence ID" value="KXJ91998.1"/>
    <property type="molecule type" value="Genomic_DNA"/>
</dbReference>
<name>A0A136J436_9PEZI</name>
<sequence>MAWPSARSARRGILCGIREWRERPCLGRQREALLGGPLRNLGCSMRRSSGRKHSSSSFLRPMSLSPSDHVTLEVTSAALVAIPPGAP</sequence>
<dbReference type="InParanoid" id="A0A136J436"/>
<feature type="non-terminal residue" evidence="1">
    <location>
        <position position="87"/>
    </location>
</feature>
<dbReference type="AlphaFoldDB" id="A0A136J436"/>
<keyword evidence="2" id="KW-1185">Reference proteome</keyword>
<dbReference type="Proteomes" id="UP000070501">
    <property type="component" value="Unassembled WGS sequence"/>
</dbReference>
<accession>A0A136J436</accession>
<evidence type="ECO:0000313" key="1">
    <source>
        <dbReference type="EMBL" id="KXJ91998.1"/>
    </source>
</evidence>